<accession>A0A1S8A7U8</accession>
<dbReference type="Proteomes" id="UP000054516">
    <property type="component" value="Unassembled WGS sequence"/>
</dbReference>
<evidence type="ECO:0000313" key="2">
    <source>
        <dbReference type="Proteomes" id="UP000054516"/>
    </source>
</evidence>
<evidence type="ECO:0000313" key="1">
    <source>
        <dbReference type="EMBL" id="GAW26123.1"/>
    </source>
</evidence>
<name>A0A1S8A7U8_ROSNE</name>
<dbReference type="Gene3D" id="3.40.50.720">
    <property type="entry name" value="NAD(P)-binding Rossmann-like Domain"/>
    <property type="match status" value="1"/>
</dbReference>
<dbReference type="EMBL" id="DF977467">
    <property type="protein sequence ID" value="GAW26123.1"/>
    <property type="molecule type" value="Genomic_DNA"/>
</dbReference>
<organism evidence="1">
    <name type="scientific">Rosellinia necatrix</name>
    <name type="common">White root-rot fungus</name>
    <dbReference type="NCBI Taxonomy" id="77044"/>
    <lineage>
        <taxon>Eukaryota</taxon>
        <taxon>Fungi</taxon>
        <taxon>Dikarya</taxon>
        <taxon>Ascomycota</taxon>
        <taxon>Pezizomycotina</taxon>
        <taxon>Sordariomycetes</taxon>
        <taxon>Xylariomycetidae</taxon>
        <taxon>Xylariales</taxon>
        <taxon>Xylariaceae</taxon>
        <taxon>Rosellinia</taxon>
    </lineage>
</organism>
<keyword evidence="2" id="KW-1185">Reference proteome</keyword>
<proteinExistence type="predicted"/>
<reference evidence="1" key="1">
    <citation type="submission" date="2016-03" db="EMBL/GenBank/DDBJ databases">
        <title>Draft genome sequence of Rosellinia necatrix.</title>
        <authorList>
            <person name="Kanematsu S."/>
        </authorList>
    </citation>
    <scope>NUCLEOTIDE SEQUENCE [LARGE SCALE GENOMIC DNA]</scope>
    <source>
        <strain evidence="1">W97</strain>
    </source>
</reference>
<dbReference type="AlphaFoldDB" id="A0A1S8A7U8"/>
<gene>
    <name evidence="1" type="ORF">SAMD00023353_2200040</name>
</gene>
<sequence length="119" mass="13462">MQLLRHNFDFVSRGRLKYALDCISICYAVIQRLGGEGVCGTSLENIFQESLGVWQAVRPAIVLAAEAFQEEIKLGHDGYSRPINKAKYELAVQYTKVVQRLLDQGRPTAHPVEMPEGRW</sequence>
<protein>
    <submittedName>
        <fullName evidence="1">Putative zinc-binding dehydrogenase</fullName>
    </submittedName>
</protein>